<organism evidence="4">
    <name type="scientific">Streptomyces sp. NBC_00049</name>
    <dbReference type="NCBI Taxonomy" id="2903617"/>
    <lineage>
        <taxon>Bacteria</taxon>
        <taxon>Bacillati</taxon>
        <taxon>Actinomycetota</taxon>
        <taxon>Actinomycetes</taxon>
        <taxon>Kitasatosporales</taxon>
        <taxon>Streptomycetaceae</taxon>
        <taxon>Streptomyces</taxon>
    </lineage>
</organism>
<proteinExistence type="predicted"/>
<gene>
    <name evidence="4" type="ORF">OG327_14420</name>
</gene>
<evidence type="ECO:0000313" key="4">
    <source>
        <dbReference type="EMBL" id="WTU74420.1"/>
    </source>
</evidence>
<feature type="transmembrane region" description="Helical" evidence="2">
    <location>
        <begin position="499"/>
        <end position="517"/>
    </location>
</feature>
<keyword evidence="2" id="KW-0472">Membrane</keyword>
<feature type="compositionally biased region" description="Low complexity" evidence="1">
    <location>
        <begin position="51"/>
        <end position="62"/>
    </location>
</feature>
<dbReference type="AlphaFoldDB" id="A0AAU2JR62"/>
<evidence type="ECO:0000256" key="1">
    <source>
        <dbReference type="SAM" id="MobiDB-lite"/>
    </source>
</evidence>
<keyword evidence="2" id="KW-0812">Transmembrane</keyword>
<keyword evidence="2" id="KW-1133">Transmembrane helix</keyword>
<feature type="region of interest" description="Disordered" evidence="1">
    <location>
        <begin position="421"/>
        <end position="490"/>
    </location>
</feature>
<keyword evidence="3" id="KW-0732">Signal</keyword>
<accession>A0AAU2JR62</accession>
<feature type="compositionally biased region" description="Low complexity" evidence="1">
    <location>
        <begin position="461"/>
        <end position="490"/>
    </location>
</feature>
<feature type="chain" id="PRO_5043939728" description="Gram-positive cocci surface proteins LPxTG domain-containing protein" evidence="3">
    <location>
        <begin position="27"/>
        <end position="527"/>
    </location>
</feature>
<evidence type="ECO:0000256" key="2">
    <source>
        <dbReference type="SAM" id="Phobius"/>
    </source>
</evidence>
<feature type="signal peptide" evidence="3">
    <location>
        <begin position="1"/>
        <end position="26"/>
    </location>
</feature>
<evidence type="ECO:0008006" key="5">
    <source>
        <dbReference type="Google" id="ProtNLM"/>
    </source>
</evidence>
<evidence type="ECO:0000256" key="3">
    <source>
        <dbReference type="SAM" id="SignalP"/>
    </source>
</evidence>
<dbReference type="EMBL" id="CP108264">
    <property type="protein sequence ID" value="WTU74420.1"/>
    <property type="molecule type" value="Genomic_DNA"/>
</dbReference>
<name>A0AAU2JR62_9ACTN</name>
<feature type="region of interest" description="Disordered" evidence="1">
    <location>
        <begin position="24"/>
        <end position="103"/>
    </location>
</feature>
<reference evidence="4" key="1">
    <citation type="submission" date="2022-10" db="EMBL/GenBank/DDBJ databases">
        <title>The complete genomes of actinobacterial strains from the NBC collection.</title>
        <authorList>
            <person name="Joergensen T.S."/>
            <person name="Alvarez Arevalo M."/>
            <person name="Sterndorff E.B."/>
            <person name="Faurdal D."/>
            <person name="Vuksanovic O."/>
            <person name="Mourched A.-S."/>
            <person name="Charusanti P."/>
            <person name="Shaw S."/>
            <person name="Blin K."/>
            <person name="Weber T."/>
        </authorList>
    </citation>
    <scope>NUCLEOTIDE SEQUENCE</scope>
    <source>
        <strain evidence="4">NBC_00049</strain>
    </source>
</reference>
<sequence>MKIKHIAAVAAAAVVGPVLLTTPAMAEEQRQPAVTVPDAEPKDDAAPAPAPAAGKAAETPDAPAVPPAKTPDATTQQAPSGKAAPAQAPVGTQTGATPRGLGAGPVMDTTDVYFSGPHLSVAGVPVAGFKPDGSWTPLTVKVDNSANLAVANYTPRITLSPRSHDTGKLKADWVKVERLVTDPAGNRSWQPADFIGGATAGVLVYELGTMASVAQESVYTIDVRISFTPDTALIPFELSARGVKPRNGYAGYAWSLTAYYNTGIAGASGFGPRQDEGARLSLAGVPAEGIKAGGDWQEIGFRVDNTGKEAWKDHTLQLLVRDSVFGSMSDLSADVEVEEYDGNGWQRAKSYTVVGTHYGLKNRDIAAGEIFEIKLRIRFTKDARPGYVSLIPEGGRDVWPEPDANGDLRFVTSLGEGRLTKILPADVDTGNQPKPDDGTGNQPKPKPDGGTGTGNQPKPDGNTGTTPISITGTSTTGTGNTTHTGGALAATGVDPATTWALGGAGVALAMGAALVAGTGRHRRRTNA</sequence>
<protein>
    <recommendedName>
        <fullName evidence="5">Gram-positive cocci surface proteins LPxTG domain-containing protein</fullName>
    </recommendedName>
</protein>